<feature type="compositionally biased region" description="Acidic residues" evidence="1">
    <location>
        <begin position="630"/>
        <end position="650"/>
    </location>
</feature>
<organism evidence="2 3">
    <name type="scientific">Enterococcus phage vB_Efs6_KEN16</name>
    <dbReference type="NCBI Taxonomy" id="3138325"/>
    <lineage>
        <taxon>Viruses</taxon>
        <taxon>Duplodnaviria</taxon>
        <taxon>Heunggongvirae</taxon>
        <taxon>Uroviricota</taxon>
        <taxon>Caudoviricetes</taxon>
        <taxon>Herelleviridae</taxon>
        <taxon>Brockvirinae</taxon>
        <taxon>Kochikohdavirus</taxon>
    </lineage>
</organism>
<evidence type="ECO:0000313" key="3">
    <source>
        <dbReference type="Proteomes" id="UP001432787"/>
    </source>
</evidence>
<reference evidence="2" key="1">
    <citation type="submission" date="2024-04" db="EMBL/GenBank/DDBJ databases">
        <authorList>
            <person name="Soro O."/>
            <person name="Kigen C."/>
            <person name="Nyerere A."/>
            <person name="Musila L."/>
        </authorList>
    </citation>
    <scope>NUCLEOTIDE SEQUENCE</scope>
</reference>
<dbReference type="SUPFAM" id="SSF158702">
    <property type="entry name" value="Sec63 N-terminal domain-like"/>
    <property type="match status" value="1"/>
</dbReference>
<evidence type="ECO:0000256" key="1">
    <source>
        <dbReference type="SAM" id="MobiDB-lite"/>
    </source>
</evidence>
<name>A0AAX4PS54_9CAUD</name>
<protein>
    <submittedName>
        <fullName evidence="2">Uncharacterized protein</fullName>
    </submittedName>
</protein>
<proteinExistence type="predicted"/>
<dbReference type="Gene3D" id="1.10.10.60">
    <property type="entry name" value="Homeodomain-like"/>
    <property type="match status" value="1"/>
</dbReference>
<dbReference type="EMBL" id="PP582187">
    <property type="protein sequence ID" value="WZP35813.1"/>
    <property type="molecule type" value="Genomic_DNA"/>
</dbReference>
<accession>A0AAX4PS54</accession>
<dbReference type="Proteomes" id="UP001432787">
    <property type="component" value="Segment"/>
</dbReference>
<sequence length="760" mass="86813">MMANILDTLKWLDKGDKVTIEFDKERSKYAKLTLHDSSAKTNIVRNIVFYDLDKGVYAYTGEYTPVWDNLLDDMRKTQGAGPEIKTTKVNQLATYEDALKFIETNGTFYVIGEEVIVKVKDAKELALMLMYFRDAIEELRGEYDPKKHHVDMTIELSKDVLKKMAVPRHELDLSLGGLMRAVSHNVGEDLFETLGFDYMKQAWEVLVNCLSLDTIHEVPFRVLDELEKVTDSMSTTDHIVTLYAGRELKKFYSEEEYFDVITHNLADVIMDWSTIFTTAVLNNTEDDEHLKELQLNFERFKLDVAEVLLGNVARHLLYAGVTDSFNEVNHYVVGAGNLIRTEGLIRIEELTGTLDDPKDEDSSETDNKELLDDIFTNTGDDGVEDFTKEVDELAMFENEHAEELLEVNNKLKDNQELLRKTVEAMGMASYSTIDSSFEQEGETDSNHTETCEDTRAFQMLSYAVRSGDKLLERVENHPQTEKGLKMAKDSLKEFDHTVKPELEAYLKAEELVEDVDRHAIVTTIIRIKDTMEADMDGCTDPIEQGLFYAGSLNMLEEMESLLRASNRGYGWDVTAIYLILSIELAYGTYGLSDLDFTIKNKEETRKEEQDAINGIVNFLANLLNTVLEEESESEETPVVVEEEEEEEDKDDFSLSTEDTAKLLADWSNGLPTYVVTRKYGISMGALYSILYANGADVKSSKVAERVAHVENDKDMLNAVIRDYKNGTRLVDIYTKYKLYKNGLFYLLDKYRVPRRGRTKK</sequence>
<feature type="region of interest" description="Disordered" evidence="1">
    <location>
        <begin position="630"/>
        <end position="653"/>
    </location>
</feature>
<evidence type="ECO:0000313" key="2">
    <source>
        <dbReference type="EMBL" id="WZP35813.1"/>
    </source>
</evidence>